<evidence type="ECO:0000256" key="1">
    <source>
        <dbReference type="ARBA" id="ARBA00004651"/>
    </source>
</evidence>
<keyword evidence="4 6" id="KW-1133">Transmembrane helix</keyword>
<feature type="transmembrane region" description="Helical" evidence="6">
    <location>
        <begin position="829"/>
        <end position="852"/>
    </location>
</feature>
<evidence type="ECO:0000256" key="3">
    <source>
        <dbReference type="ARBA" id="ARBA00022692"/>
    </source>
</evidence>
<feature type="transmembrane region" description="Helical" evidence="6">
    <location>
        <begin position="784"/>
        <end position="817"/>
    </location>
</feature>
<evidence type="ECO:0000259" key="8">
    <source>
        <dbReference type="Pfam" id="PF12704"/>
    </source>
</evidence>
<gene>
    <name evidence="9" type="ORF">IEN85_05485</name>
</gene>
<dbReference type="RefSeq" id="WP_191616061.1">
    <property type="nucleotide sequence ID" value="NZ_JACYFG010000006.1"/>
</dbReference>
<proteinExistence type="predicted"/>
<evidence type="ECO:0000259" key="7">
    <source>
        <dbReference type="Pfam" id="PF02687"/>
    </source>
</evidence>
<feature type="transmembrane region" description="Helical" evidence="6">
    <location>
        <begin position="279"/>
        <end position="298"/>
    </location>
</feature>
<dbReference type="Pfam" id="PF02687">
    <property type="entry name" value="FtsX"/>
    <property type="match status" value="2"/>
</dbReference>
<feature type="domain" description="ABC3 transporter permease C-terminal" evidence="7">
    <location>
        <begin position="745"/>
        <end position="850"/>
    </location>
</feature>
<dbReference type="InterPro" id="IPR003838">
    <property type="entry name" value="ABC3_permease_C"/>
</dbReference>
<keyword evidence="5 6" id="KW-0472">Membrane</keyword>
<evidence type="ECO:0000313" key="10">
    <source>
        <dbReference type="Proteomes" id="UP000622317"/>
    </source>
</evidence>
<name>A0A927IG98_9BACT</name>
<feature type="transmembrane region" description="Helical" evidence="6">
    <location>
        <begin position="508"/>
        <end position="530"/>
    </location>
</feature>
<dbReference type="GO" id="GO:0005886">
    <property type="term" value="C:plasma membrane"/>
    <property type="evidence" value="ECO:0007669"/>
    <property type="project" value="UniProtKB-SubCell"/>
</dbReference>
<dbReference type="InterPro" id="IPR038766">
    <property type="entry name" value="Membrane_comp_ABC_pdt"/>
</dbReference>
<dbReference type="PANTHER" id="PTHR30287:SF2">
    <property type="entry name" value="BLL1001 PROTEIN"/>
    <property type="match status" value="1"/>
</dbReference>
<feature type="transmembrane region" description="Helical" evidence="6">
    <location>
        <begin position="454"/>
        <end position="475"/>
    </location>
</feature>
<feature type="transmembrane region" description="Helical" evidence="6">
    <location>
        <begin position="26"/>
        <end position="45"/>
    </location>
</feature>
<feature type="domain" description="MacB-like periplasmic core" evidence="8">
    <location>
        <begin position="508"/>
        <end position="711"/>
    </location>
</feature>
<dbReference type="Pfam" id="PF12704">
    <property type="entry name" value="MacB_PCD"/>
    <property type="match status" value="1"/>
</dbReference>
<accession>A0A927IG98</accession>
<dbReference type="PANTHER" id="PTHR30287">
    <property type="entry name" value="MEMBRANE COMPONENT OF PREDICTED ABC SUPERFAMILY METABOLITE UPTAKE TRANSPORTER"/>
    <property type="match status" value="1"/>
</dbReference>
<feature type="transmembrane region" description="Helical" evidence="6">
    <location>
        <begin position="324"/>
        <end position="345"/>
    </location>
</feature>
<feature type="transmembrane region" description="Helical" evidence="6">
    <location>
        <begin position="424"/>
        <end position="442"/>
    </location>
</feature>
<evidence type="ECO:0000256" key="5">
    <source>
        <dbReference type="ARBA" id="ARBA00023136"/>
    </source>
</evidence>
<organism evidence="9 10">
    <name type="scientific">Pelagicoccus enzymogenes</name>
    <dbReference type="NCBI Taxonomy" id="2773457"/>
    <lineage>
        <taxon>Bacteria</taxon>
        <taxon>Pseudomonadati</taxon>
        <taxon>Verrucomicrobiota</taxon>
        <taxon>Opitutia</taxon>
        <taxon>Puniceicoccales</taxon>
        <taxon>Pelagicoccaceae</taxon>
        <taxon>Pelagicoccus</taxon>
    </lineage>
</organism>
<comment type="caution">
    <text evidence="9">The sequence shown here is derived from an EMBL/GenBank/DDBJ whole genome shotgun (WGS) entry which is preliminary data.</text>
</comment>
<keyword evidence="3 6" id="KW-0812">Transmembrane</keyword>
<evidence type="ECO:0000256" key="6">
    <source>
        <dbReference type="SAM" id="Phobius"/>
    </source>
</evidence>
<evidence type="ECO:0000313" key="9">
    <source>
        <dbReference type="EMBL" id="MBD5778936.1"/>
    </source>
</evidence>
<dbReference type="AlphaFoldDB" id="A0A927IG98"/>
<keyword evidence="2" id="KW-1003">Cell membrane</keyword>
<dbReference type="EMBL" id="JACYFG010000006">
    <property type="protein sequence ID" value="MBD5778936.1"/>
    <property type="molecule type" value="Genomic_DNA"/>
</dbReference>
<evidence type="ECO:0000256" key="4">
    <source>
        <dbReference type="ARBA" id="ARBA00022989"/>
    </source>
</evidence>
<feature type="domain" description="ABC3 transporter permease C-terminal" evidence="7">
    <location>
        <begin position="282"/>
        <end position="405"/>
    </location>
</feature>
<reference evidence="9" key="1">
    <citation type="submission" date="2020-09" db="EMBL/GenBank/DDBJ databases">
        <title>Pelagicoccus enzymogenes sp. nov. with an EPS production, isolated from marine sediment.</title>
        <authorList>
            <person name="Feng X."/>
        </authorList>
    </citation>
    <scope>NUCLEOTIDE SEQUENCE</scope>
    <source>
        <strain evidence="9">NFK12</strain>
    </source>
</reference>
<feature type="transmembrane region" description="Helical" evidence="6">
    <location>
        <begin position="740"/>
        <end position="763"/>
    </location>
</feature>
<sequence length="865" mass="94788">MTLSLFASLFWRFGVRYWIHHWLKLLLLVSIVALGCGAFLAIGLANRASTQSFDRFAQTVSGQSQLVVTPALGDLSLDDLRSIRIALLDTEATLVPQVVSSARLNDRPDLAAEDSVFTLVGMDLLAASNFLLRHGSETTFLSTDPSQPSGPLERPRGVYAQAETSRAYSWDSSSTLALFVEDRLVNLPWVGELPQPEDKRQVASNVLIMDWRDLSELLGKPLHANRVDIVWSEEDRSDTEIQQAISHLEKANPGTWVVESQSQRQATGATMTLALRMNLRALSVLSLLVAICLVFQAMDSTVARRQAEVATLHSLGVSTRLTRLLWFADACLVGFLGGGLGLLLGDLMARLSTKMVGQTINTLYYNAGSIDHRYSFAEAGLAWSLTIVFCIAAGWWPARQAAKSPVVETIRQGNHRSSYSRPSYWIASGIFAFLSVVAYLIPPVRAANGHAIPVGGYALAVLLIGLVASLACLTLESLGQLCNSLGNRYASLRLALSQFRLPVTRHRLALAGVILSVGMTASMIFLIGSFESTVRSWIGSTLQADLFIRPKSVSASHDIPGIRKEIIESLRNNERTSDIGVIYRDSTRIQNLPTQLVGFDTDYLHRIDHTTWIERPDNLLDLKSGDTATVNEAFASRFQKKVGDRVEIPTRQGPLQLRIIGIIADYGNENGSLGIDKELFQNITGKTRPSAVALHLKAPQEIDSYARELREAHPALFVMTNRWLREETLRIFNRVFSITYALEGIGLLISVVGLGSMLASLLIERRSEIGTLQRIGFDLRSIALSSLWEGVALALLGILSGLLLGCLLGLTLVFLINKQSFGWTLTVSIPWNTMLGLGLLTAAGAGIVSYFVGRWSAKLPPLAEE</sequence>
<comment type="subcellular location">
    <subcellularLocation>
        <location evidence="1">Cell membrane</location>
        <topology evidence="1">Multi-pass membrane protein</topology>
    </subcellularLocation>
</comment>
<dbReference type="Proteomes" id="UP000622317">
    <property type="component" value="Unassembled WGS sequence"/>
</dbReference>
<keyword evidence="10" id="KW-1185">Reference proteome</keyword>
<dbReference type="InterPro" id="IPR025857">
    <property type="entry name" value="MacB_PCD"/>
</dbReference>
<protein>
    <submittedName>
        <fullName evidence="9">ABC transporter permease</fullName>
    </submittedName>
</protein>
<evidence type="ECO:0000256" key="2">
    <source>
        <dbReference type="ARBA" id="ARBA00022475"/>
    </source>
</evidence>